<evidence type="ECO:0000313" key="1">
    <source>
        <dbReference type="EMBL" id="KXK08274.1"/>
    </source>
</evidence>
<dbReference type="STRING" id="1617427.UZ20_WS6002000802"/>
<organism evidence="1 2">
    <name type="scientific">candidate division WS6 bacterium OLB21</name>
    <dbReference type="NCBI Taxonomy" id="1617427"/>
    <lineage>
        <taxon>Bacteria</taxon>
        <taxon>Candidatus Dojkabacteria</taxon>
    </lineage>
</organism>
<dbReference type="Proteomes" id="UP000070449">
    <property type="component" value="Unassembled WGS sequence"/>
</dbReference>
<reference evidence="1 2" key="1">
    <citation type="submission" date="2015-02" db="EMBL/GenBank/DDBJ databases">
        <title>Improved understanding of the partial-nitritation anammox process through 23 genomes representing the majority of the microbial community.</title>
        <authorList>
            <person name="Speth D.R."/>
            <person name="In T Zandt M."/>
            <person name="Guerrero Cruz S."/>
            <person name="Jetten M.S."/>
            <person name="Dutilh B.E."/>
        </authorList>
    </citation>
    <scope>NUCLEOTIDE SEQUENCE [LARGE SCALE GENOMIC DNA]</scope>
    <source>
        <strain evidence="1">OLB21</strain>
    </source>
</reference>
<sequence>MQFSVQTHISSSSLLCRLHFHDHQTERRYRNKIGSQIQQLLDDLTTEHKIASKLNGYIYLYLESASDPTRLKRELEIAVENDSVFKPNNPNNSLIRQIYCIPKLYEQALLITKLLGLTDWSSRTTVIRPTNLLDIFEKDVALADQVLMDITLTI</sequence>
<proteinExistence type="predicted"/>
<dbReference type="AlphaFoldDB" id="A0A136KFT5"/>
<evidence type="ECO:0000313" key="2">
    <source>
        <dbReference type="Proteomes" id="UP000070449"/>
    </source>
</evidence>
<protein>
    <submittedName>
        <fullName evidence="1">Uncharacterized protein</fullName>
    </submittedName>
</protein>
<dbReference type="EMBL" id="JYPD01000025">
    <property type="protein sequence ID" value="KXK08274.1"/>
    <property type="molecule type" value="Genomic_DNA"/>
</dbReference>
<comment type="caution">
    <text evidence="1">The sequence shown here is derived from an EMBL/GenBank/DDBJ whole genome shotgun (WGS) entry which is preliminary data.</text>
</comment>
<accession>A0A136KFT5</accession>
<gene>
    <name evidence="1" type="ORF">UZ20_WS6002000802</name>
</gene>
<name>A0A136KFT5_9BACT</name>